<keyword evidence="11" id="KW-1185">Reference proteome</keyword>
<keyword evidence="4" id="KW-0547">Nucleotide-binding</keyword>
<dbReference type="Gene3D" id="1.20.5.4130">
    <property type="match status" value="1"/>
</dbReference>
<dbReference type="PANTHER" id="PTHR36766">
    <property type="entry name" value="PLANT BROAD-SPECTRUM MILDEW RESISTANCE PROTEIN RPW8"/>
    <property type="match status" value="1"/>
</dbReference>
<dbReference type="InterPro" id="IPR042197">
    <property type="entry name" value="Apaf_helical"/>
</dbReference>
<sequence>MSIDWSIQSKGYLSIDWSIQRLRATVNRGNIMASGLVASVLSSASKLLDLLGGAPAAPRRGGRHSVSYADVLRLQRLLRRIQATLDDAGERELRDSSVKLWIAELTDVARDAEDVLDECRYELIRRRVQEIQGGSGASTSCNKRKKHDEDEEDRGICEQRIRKFTRRFNISIDRTALQLRPQENDGATSEEIVDITRWFEEISTDRNSPQLNPPEDEDGDISERIEDIRCQFEEISRDRAALQLRPEDGERITGSGSHWEPRATSHLLDKSGVFGRTMEKDRIIKSVICCSQCPGINVLPIVGMGGIGKTTLAQMVYNDHRVQESYDHLGWIHVSQTFDLRRLVIAVTESLTRQPCIYNQLSTIHDLLKENVSEKGVFLVLDDLWNIQQCRWQDFLCPLKFAQTVTILVTTRSKEVAHLVQTVPHFVLGSLPEGHCWQLFQSYAFGGRSIDKASSLVQVGKKVMQKCGGLPLAVKSIGCLLRSKMDMQTWTEISKSEFWEHSDDNEAIFSALRLSFYRLPARLKPCFLLCALYPKGEPFTKEDMIHLWIAHGYIQTTGSKTLEKVADEYFDELNERSLIETDSVRLDTRKGYKYLKKSRARSPVEISIGDEISNSSNDFYELHIRSLVGSFHQGTAESFLLFQRFRLHDMIWDLAKSLSSCTLSAIAVDEGSLYVQNEVRHLFFWLGRGRSRHNTLQDRPELTPISRRQLIYNRINNASGTDMESLGSSPQFGHWSESLYPMERRVNSVRSLTCLPTHKHEHILAMRNRASQLVKMNYLRTLVLKECTFYCIGIYEFTYLRALVLDSCKDRGCISATRYLKLLRYLHVSNCDSMVGKNLEQLTESICHLYSLEKLIVSTCLKEFSMKSCNLFSLRYLQLSVQFNDWSLHPFCQFYNLDTLCLQNCNGTAQLPICIGNLMNLRRLQLVQISRIKKLNHYCFKCHSDNNKCELKKVIFPALEELELDGLGDLQEWCKLQDSDYPKLQKVTIRNCYNLRRIPYFSSVRNLIVTNSALTDLQLSVYNEPSQLHFLDIKDCQDLKSLMGLKKLCSLGSLYIARCPKLIVFRTEKLPFRPQHALINDCPGLMEWCDEQELCYQVPKMVKISEIKRAKDYGIAYYFQSCEQICLDINPEQGPAELILSPDNWLPCELRLLKIGFESPNDVPSFYREFSTLGKLEIRGCPKLEALIDLEELKVHSLIIADCPLLYILPEMKFPLLLTSLVVEGCHKLLSFYLNTSDRSMLLLTELEVCDCQGLIHIGGLGYLRKLESLVILHCRLLELREMLPVVPESVTIFLCPKLKKWCEIQSIEYLESLPDLPHEINV</sequence>
<keyword evidence="6" id="KW-0067">ATP-binding</keyword>
<dbReference type="GO" id="GO:0006952">
    <property type="term" value="P:defense response"/>
    <property type="evidence" value="ECO:0007669"/>
    <property type="project" value="UniProtKB-KW"/>
</dbReference>
<evidence type="ECO:0000256" key="5">
    <source>
        <dbReference type="ARBA" id="ARBA00022821"/>
    </source>
</evidence>
<evidence type="ECO:0000313" key="11">
    <source>
        <dbReference type="Proteomes" id="UP001497457"/>
    </source>
</evidence>
<evidence type="ECO:0000256" key="2">
    <source>
        <dbReference type="ARBA" id="ARBA00022614"/>
    </source>
</evidence>
<feature type="domain" description="NB-ARC" evidence="7">
    <location>
        <begin position="294"/>
        <end position="446"/>
    </location>
</feature>
<comment type="similarity">
    <text evidence="1">Belongs to the disease resistance NB-LRR family.</text>
</comment>
<dbReference type="Pfam" id="PF18052">
    <property type="entry name" value="Rx_N"/>
    <property type="match status" value="1"/>
</dbReference>
<evidence type="ECO:0000259" key="8">
    <source>
        <dbReference type="Pfam" id="PF18052"/>
    </source>
</evidence>
<organism evidence="10 11">
    <name type="scientific">Urochloa decumbens</name>
    <dbReference type="NCBI Taxonomy" id="240449"/>
    <lineage>
        <taxon>Eukaryota</taxon>
        <taxon>Viridiplantae</taxon>
        <taxon>Streptophyta</taxon>
        <taxon>Embryophyta</taxon>
        <taxon>Tracheophyta</taxon>
        <taxon>Spermatophyta</taxon>
        <taxon>Magnoliopsida</taxon>
        <taxon>Liliopsida</taxon>
        <taxon>Poales</taxon>
        <taxon>Poaceae</taxon>
        <taxon>PACMAD clade</taxon>
        <taxon>Panicoideae</taxon>
        <taxon>Panicodae</taxon>
        <taxon>Paniceae</taxon>
        <taxon>Melinidinae</taxon>
        <taxon>Urochloa</taxon>
    </lineage>
</organism>
<feature type="domain" description="Disease resistance protein winged helix" evidence="9">
    <location>
        <begin position="532"/>
        <end position="582"/>
    </location>
</feature>
<dbReference type="InterPro" id="IPR036388">
    <property type="entry name" value="WH-like_DNA-bd_sf"/>
</dbReference>
<dbReference type="Gene3D" id="3.40.50.300">
    <property type="entry name" value="P-loop containing nucleotide triphosphate hydrolases"/>
    <property type="match status" value="1"/>
</dbReference>
<name>A0ABC9AVK0_9POAL</name>
<dbReference type="InterPro" id="IPR032675">
    <property type="entry name" value="LRR_dom_sf"/>
</dbReference>
<dbReference type="Pfam" id="PF00931">
    <property type="entry name" value="NB-ARC"/>
    <property type="match status" value="1"/>
</dbReference>
<keyword evidence="2" id="KW-0433">Leucine-rich repeat</keyword>
<dbReference type="PANTHER" id="PTHR36766:SF40">
    <property type="entry name" value="DISEASE RESISTANCE PROTEIN RGA3"/>
    <property type="match status" value="1"/>
</dbReference>
<evidence type="ECO:0000256" key="3">
    <source>
        <dbReference type="ARBA" id="ARBA00022737"/>
    </source>
</evidence>
<evidence type="ECO:0000256" key="4">
    <source>
        <dbReference type="ARBA" id="ARBA00022741"/>
    </source>
</evidence>
<dbReference type="InterPro" id="IPR027417">
    <property type="entry name" value="P-loop_NTPase"/>
</dbReference>
<dbReference type="InterPro" id="IPR041118">
    <property type="entry name" value="Rx_N"/>
</dbReference>
<gene>
    <name evidence="10" type="ORF">URODEC1_LOCUS58904</name>
</gene>
<dbReference type="Gene3D" id="3.80.10.10">
    <property type="entry name" value="Ribonuclease Inhibitor"/>
    <property type="match status" value="2"/>
</dbReference>
<dbReference type="Proteomes" id="UP001497457">
    <property type="component" value="Chromosome 23rd"/>
</dbReference>
<proteinExistence type="inferred from homology"/>
<accession>A0ABC9AVK0</accession>
<dbReference type="GO" id="GO:0051707">
    <property type="term" value="P:response to other organism"/>
    <property type="evidence" value="ECO:0007669"/>
    <property type="project" value="UniProtKB-ARBA"/>
</dbReference>
<evidence type="ECO:0000259" key="9">
    <source>
        <dbReference type="Pfam" id="PF23559"/>
    </source>
</evidence>
<dbReference type="SUPFAM" id="SSF52540">
    <property type="entry name" value="P-loop containing nucleoside triphosphate hydrolases"/>
    <property type="match status" value="1"/>
</dbReference>
<dbReference type="PRINTS" id="PR00364">
    <property type="entry name" value="DISEASERSIST"/>
</dbReference>
<feature type="domain" description="Disease resistance N-terminal" evidence="8">
    <location>
        <begin position="69"/>
        <end position="138"/>
    </location>
</feature>
<reference evidence="11" key="1">
    <citation type="submission" date="2024-06" db="EMBL/GenBank/DDBJ databases">
        <authorList>
            <person name="Ryan C."/>
        </authorList>
    </citation>
    <scope>NUCLEOTIDE SEQUENCE [LARGE SCALE GENOMIC DNA]</scope>
</reference>
<evidence type="ECO:0000313" key="10">
    <source>
        <dbReference type="EMBL" id="CAL4987624.1"/>
    </source>
</evidence>
<evidence type="ECO:0000256" key="1">
    <source>
        <dbReference type="ARBA" id="ARBA00008894"/>
    </source>
</evidence>
<dbReference type="GO" id="GO:0005524">
    <property type="term" value="F:ATP binding"/>
    <property type="evidence" value="ECO:0007669"/>
    <property type="project" value="UniProtKB-KW"/>
</dbReference>
<dbReference type="InterPro" id="IPR002182">
    <property type="entry name" value="NB-ARC"/>
</dbReference>
<dbReference type="Gene3D" id="1.10.10.10">
    <property type="entry name" value="Winged helix-like DNA-binding domain superfamily/Winged helix DNA-binding domain"/>
    <property type="match status" value="1"/>
</dbReference>
<dbReference type="EMBL" id="OZ075133">
    <property type="protein sequence ID" value="CAL4987624.1"/>
    <property type="molecule type" value="Genomic_DNA"/>
</dbReference>
<reference evidence="10 11" key="2">
    <citation type="submission" date="2024-10" db="EMBL/GenBank/DDBJ databases">
        <authorList>
            <person name="Ryan C."/>
        </authorList>
    </citation>
    <scope>NUCLEOTIDE SEQUENCE [LARGE SCALE GENOMIC DNA]</scope>
</reference>
<keyword evidence="3" id="KW-0677">Repeat</keyword>
<keyword evidence="5" id="KW-0611">Plant defense</keyword>
<protein>
    <submittedName>
        <fullName evidence="10">Uncharacterized protein</fullName>
    </submittedName>
</protein>
<dbReference type="SUPFAM" id="SSF52058">
    <property type="entry name" value="L domain-like"/>
    <property type="match status" value="1"/>
</dbReference>
<dbReference type="SUPFAM" id="SSF52047">
    <property type="entry name" value="RNI-like"/>
    <property type="match status" value="1"/>
</dbReference>
<evidence type="ECO:0000256" key="6">
    <source>
        <dbReference type="ARBA" id="ARBA00022840"/>
    </source>
</evidence>
<dbReference type="InterPro" id="IPR058922">
    <property type="entry name" value="WHD_DRP"/>
</dbReference>
<evidence type="ECO:0000259" key="7">
    <source>
        <dbReference type="Pfam" id="PF00931"/>
    </source>
</evidence>
<dbReference type="Gene3D" id="1.10.8.430">
    <property type="entry name" value="Helical domain of apoptotic protease-activating factors"/>
    <property type="match status" value="1"/>
</dbReference>
<dbReference type="Pfam" id="PF23559">
    <property type="entry name" value="WHD_DRP"/>
    <property type="match status" value="1"/>
</dbReference>